<dbReference type="Proteomes" id="UP001229421">
    <property type="component" value="Unassembled WGS sequence"/>
</dbReference>
<sequence>MDRKKDKGKAKFIQPAQTSRLSPISISSEEEKTEKLTSQSNRAPSTQSFRKLPASIDDLSSATQFYNPSQSRIMDVRPPRHKPFIQRTSSHTQNTQNAIITFDNYALQRCYDPNTKFRPIMGITMTEEQQCLLDNLWHIQTMPQASTFKVQVLNALSFYFHEQSAKIPEKIHKVKFTHYVIFRGESDLLELKHIRDLESPDDEEDIDPGTPEVRSKGKFDIGCDEFGFLEVEEIDGLLIKESQMKSYFSSLGCLPGSKDSEFEQFRGNAGSERLAGDVGMTESDKGSDQQAFEQKRGSTMSEQGQRRDLR</sequence>
<proteinExistence type="predicted"/>
<evidence type="ECO:0000313" key="3">
    <source>
        <dbReference type="Proteomes" id="UP001229421"/>
    </source>
</evidence>
<keyword evidence="3" id="KW-1185">Reference proteome</keyword>
<gene>
    <name evidence="2" type="ORF">QVD17_09065</name>
</gene>
<comment type="caution">
    <text evidence="2">The sequence shown here is derived from an EMBL/GenBank/DDBJ whole genome shotgun (WGS) entry which is preliminary data.</text>
</comment>
<evidence type="ECO:0000313" key="2">
    <source>
        <dbReference type="EMBL" id="KAK1432173.1"/>
    </source>
</evidence>
<feature type="region of interest" description="Disordered" evidence="1">
    <location>
        <begin position="1"/>
        <end position="49"/>
    </location>
</feature>
<organism evidence="2 3">
    <name type="scientific">Tagetes erecta</name>
    <name type="common">African marigold</name>
    <dbReference type="NCBI Taxonomy" id="13708"/>
    <lineage>
        <taxon>Eukaryota</taxon>
        <taxon>Viridiplantae</taxon>
        <taxon>Streptophyta</taxon>
        <taxon>Embryophyta</taxon>
        <taxon>Tracheophyta</taxon>
        <taxon>Spermatophyta</taxon>
        <taxon>Magnoliopsida</taxon>
        <taxon>eudicotyledons</taxon>
        <taxon>Gunneridae</taxon>
        <taxon>Pentapetalae</taxon>
        <taxon>asterids</taxon>
        <taxon>campanulids</taxon>
        <taxon>Asterales</taxon>
        <taxon>Asteraceae</taxon>
        <taxon>Asteroideae</taxon>
        <taxon>Heliantheae alliance</taxon>
        <taxon>Tageteae</taxon>
        <taxon>Tagetes</taxon>
    </lineage>
</organism>
<reference evidence="2" key="1">
    <citation type="journal article" date="2023" name="bioRxiv">
        <title>Improved chromosome-level genome assembly for marigold (Tagetes erecta).</title>
        <authorList>
            <person name="Jiang F."/>
            <person name="Yuan L."/>
            <person name="Wang S."/>
            <person name="Wang H."/>
            <person name="Xu D."/>
            <person name="Wang A."/>
            <person name="Fan W."/>
        </authorList>
    </citation>
    <scope>NUCLEOTIDE SEQUENCE</scope>
    <source>
        <strain evidence="2">WSJ</strain>
        <tissue evidence="2">Leaf</tissue>
    </source>
</reference>
<name>A0AAD8L358_TARER</name>
<feature type="region of interest" description="Disordered" evidence="1">
    <location>
        <begin position="267"/>
        <end position="310"/>
    </location>
</feature>
<feature type="compositionally biased region" description="Polar residues" evidence="1">
    <location>
        <begin position="288"/>
        <end position="303"/>
    </location>
</feature>
<protein>
    <submittedName>
        <fullName evidence="2">Uncharacterized protein</fullName>
    </submittedName>
</protein>
<accession>A0AAD8L358</accession>
<evidence type="ECO:0000256" key="1">
    <source>
        <dbReference type="SAM" id="MobiDB-lite"/>
    </source>
</evidence>
<dbReference type="EMBL" id="JAUHHV010000002">
    <property type="protein sequence ID" value="KAK1432173.1"/>
    <property type="molecule type" value="Genomic_DNA"/>
</dbReference>
<dbReference type="AlphaFoldDB" id="A0AAD8L358"/>
<feature type="compositionally biased region" description="Low complexity" evidence="1">
    <location>
        <begin position="17"/>
        <end position="27"/>
    </location>
</feature>
<feature type="compositionally biased region" description="Basic residues" evidence="1">
    <location>
        <begin position="1"/>
        <end position="10"/>
    </location>
</feature>